<reference evidence="2 3" key="1">
    <citation type="journal article" date="2014" name="Proc. Natl. Acad. Sci. U.S.A.">
        <title>Thirty-thousand-year-old distant relative of giant icosahedral DNA viruses with a pandoravirus morphology.</title>
        <authorList>
            <person name="Legendre M."/>
            <person name="Bartoli J."/>
            <person name="Shmakova L."/>
            <person name="Jeudy S."/>
            <person name="Labadie K."/>
            <person name="Adrait A."/>
            <person name="Lescot M."/>
            <person name="Poirot O."/>
            <person name="Bertaux L."/>
            <person name="Bruley C."/>
            <person name="Coute Y."/>
            <person name="Rivkina E."/>
            <person name="Abergel C."/>
            <person name="Claverie J.M."/>
        </authorList>
    </citation>
    <scope>NUCLEOTIDE SEQUENCE [LARGE SCALE GENOMIC DNA]</scope>
    <source>
        <strain evidence="2">P1084-T</strain>
    </source>
</reference>
<evidence type="ECO:0000313" key="2">
    <source>
        <dbReference type="EMBL" id="AHH01850.1"/>
    </source>
</evidence>
<keyword evidence="3" id="KW-1185">Reference proteome</keyword>
<evidence type="ECO:0000313" key="3">
    <source>
        <dbReference type="Proteomes" id="UP000202176"/>
    </source>
</evidence>
<dbReference type="KEGG" id="vg:18266311"/>
<evidence type="ECO:0000256" key="1">
    <source>
        <dbReference type="SAM" id="Coils"/>
    </source>
</evidence>
<dbReference type="Proteomes" id="UP000202176">
    <property type="component" value="Segment"/>
</dbReference>
<dbReference type="RefSeq" id="YP_009001185.1">
    <property type="nucleotide sequence ID" value="NC_023423.1"/>
</dbReference>
<sequence>MSDFQQFSFEAFQWLLTEQKGLLKRVASLESENAKLNSRIEEVEQILEILLPKFDKVEEKLSNQEKP</sequence>
<protein>
    <submittedName>
        <fullName evidence="2">Uncharacterized protein</fullName>
    </submittedName>
</protein>
<dbReference type="EMBL" id="KF740664">
    <property type="protein sequence ID" value="AHH01850.1"/>
    <property type="molecule type" value="Genomic_DNA"/>
</dbReference>
<proteinExistence type="predicted"/>
<gene>
    <name evidence="2" type="ORF">pv_283</name>
</gene>
<keyword evidence="1" id="KW-0175">Coiled coil</keyword>
<dbReference type="GeneID" id="18266311"/>
<feature type="coiled-coil region" evidence="1">
    <location>
        <begin position="19"/>
        <end position="46"/>
    </location>
</feature>
<organism evidence="2 3">
    <name type="scientific">Pithovirus sibericum</name>
    <dbReference type="NCBI Taxonomy" id="1450746"/>
    <lineage>
        <taxon>Viruses</taxon>
        <taxon>Pithoviruses</taxon>
        <taxon>Orthopithovirinae</taxon>
        <taxon>Alphapithovirus</taxon>
        <taxon>Alphapithovirus sibericum</taxon>
    </lineage>
</organism>
<name>W5SAP5_9VIRU</name>
<accession>W5SAP5</accession>